<keyword evidence="2" id="KW-1185">Reference proteome</keyword>
<dbReference type="EMBL" id="JAEAOA010000761">
    <property type="protein sequence ID" value="KAK3599040.1"/>
    <property type="molecule type" value="Genomic_DNA"/>
</dbReference>
<comment type="caution">
    <text evidence="1">The sequence shown here is derived from an EMBL/GenBank/DDBJ whole genome shotgun (WGS) entry which is preliminary data.</text>
</comment>
<reference evidence="1" key="3">
    <citation type="submission" date="2023-05" db="EMBL/GenBank/DDBJ databases">
        <authorList>
            <person name="Smith C.H."/>
        </authorList>
    </citation>
    <scope>NUCLEOTIDE SEQUENCE</scope>
    <source>
        <strain evidence="1">CHS0354</strain>
        <tissue evidence="1">Mantle</tissue>
    </source>
</reference>
<proteinExistence type="predicted"/>
<reference evidence="1" key="1">
    <citation type="journal article" date="2021" name="Genome Biol. Evol.">
        <title>A High-Quality Reference Genome for a Parasitic Bivalve with Doubly Uniparental Inheritance (Bivalvia: Unionida).</title>
        <authorList>
            <person name="Smith C.H."/>
        </authorList>
    </citation>
    <scope>NUCLEOTIDE SEQUENCE</scope>
    <source>
        <strain evidence="1">CHS0354</strain>
    </source>
</reference>
<evidence type="ECO:0000313" key="1">
    <source>
        <dbReference type="EMBL" id="KAK3599040.1"/>
    </source>
</evidence>
<sequence>MLTVLGANRVLTTAAIEHGEKTIVTTVKMLRSDVQIIISNTAVDLNMSTISLRNKQMKLFQRESQSVEVLSLSSVCLY</sequence>
<name>A0AAE0W3M5_9BIVA</name>
<evidence type="ECO:0000313" key="2">
    <source>
        <dbReference type="Proteomes" id="UP001195483"/>
    </source>
</evidence>
<gene>
    <name evidence="1" type="ORF">CHS0354_012525</name>
</gene>
<protein>
    <submittedName>
        <fullName evidence="1">Uncharacterized protein</fullName>
    </submittedName>
</protein>
<reference evidence="1" key="2">
    <citation type="journal article" date="2021" name="Genome Biol. Evol.">
        <title>Developing a high-quality reference genome for a parasitic bivalve with doubly uniparental inheritance (Bivalvia: Unionida).</title>
        <authorList>
            <person name="Smith C.H."/>
        </authorList>
    </citation>
    <scope>NUCLEOTIDE SEQUENCE</scope>
    <source>
        <strain evidence="1">CHS0354</strain>
        <tissue evidence="1">Mantle</tissue>
    </source>
</reference>
<dbReference type="AlphaFoldDB" id="A0AAE0W3M5"/>
<organism evidence="1 2">
    <name type="scientific">Potamilus streckersoni</name>
    <dbReference type="NCBI Taxonomy" id="2493646"/>
    <lineage>
        <taxon>Eukaryota</taxon>
        <taxon>Metazoa</taxon>
        <taxon>Spiralia</taxon>
        <taxon>Lophotrochozoa</taxon>
        <taxon>Mollusca</taxon>
        <taxon>Bivalvia</taxon>
        <taxon>Autobranchia</taxon>
        <taxon>Heteroconchia</taxon>
        <taxon>Palaeoheterodonta</taxon>
        <taxon>Unionida</taxon>
        <taxon>Unionoidea</taxon>
        <taxon>Unionidae</taxon>
        <taxon>Ambleminae</taxon>
        <taxon>Lampsilini</taxon>
        <taxon>Potamilus</taxon>
    </lineage>
</organism>
<dbReference type="Proteomes" id="UP001195483">
    <property type="component" value="Unassembled WGS sequence"/>
</dbReference>
<accession>A0AAE0W3M5</accession>